<organism evidence="1 2">
    <name type="scientific">Nocardia fluminea</name>
    <dbReference type="NCBI Taxonomy" id="134984"/>
    <lineage>
        <taxon>Bacteria</taxon>
        <taxon>Bacillati</taxon>
        <taxon>Actinomycetota</taxon>
        <taxon>Actinomycetes</taxon>
        <taxon>Mycobacteriales</taxon>
        <taxon>Nocardiaceae</taxon>
        <taxon>Nocardia</taxon>
    </lineage>
</organism>
<dbReference type="AlphaFoldDB" id="A0A2N3WVU5"/>
<evidence type="ECO:0000313" key="2">
    <source>
        <dbReference type="Proteomes" id="UP000233766"/>
    </source>
</evidence>
<accession>A0A2N3WVU5</accession>
<name>A0A2N3WVU5_9NOCA</name>
<evidence type="ECO:0000313" key="1">
    <source>
        <dbReference type="EMBL" id="PKV97999.1"/>
    </source>
</evidence>
<dbReference type="Proteomes" id="UP000233766">
    <property type="component" value="Unassembled WGS sequence"/>
</dbReference>
<comment type="caution">
    <text evidence="1">The sequence shown here is derived from an EMBL/GenBank/DDBJ whole genome shotgun (WGS) entry which is preliminary data.</text>
</comment>
<protein>
    <submittedName>
        <fullName evidence="1">Uncharacterized protein</fullName>
    </submittedName>
</protein>
<sequence length="103" mass="11808">MVLMTEWQLHVPLAELRRSIDLLMDHVEAATDGGTIRLDEDYFWSIPKDALYDVNHTPADLTLGQLSWSWEHLTDLLADPDRAIGYHLVWLSEVLRAIGQKVV</sequence>
<proteinExistence type="predicted"/>
<dbReference type="EMBL" id="PJMW01000001">
    <property type="protein sequence ID" value="PKV97999.1"/>
    <property type="molecule type" value="Genomic_DNA"/>
</dbReference>
<keyword evidence="2" id="KW-1185">Reference proteome</keyword>
<reference evidence="1 2" key="1">
    <citation type="submission" date="2017-12" db="EMBL/GenBank/DDBJ databases">
        <title>Sequencing the genomes of 1000 Actinobacteria strains.</title>
        <authorList>
            <person name="Klenk H.-P."/>
        </authorList>
    </citation>
    <scope>NUCLEOTIDE SEQUENCE [LARGE SCALE GENOMIC DNA]</scope>
    <source>
        <strain evidence="1 2">DSM 44489</strain>
    </source>
</reference>
<gene>
    <name evidence="1" type="ORF">ATK86_0004</name>
</gene>